<evidence type="ECO:0000256" key="1">
    <source>
        <dbReference type="ARBA" id="ARBA00022559"/>
    </source>
</evidence>
<evidence type="ECO:0000313" key="3">
    <source>
        <dbReference type="Proteomes" id="UP000046393"/>
    </source>
</evidence>
<sequence>MALTKKRFRSYDGQRNNMEHPFWGVGQTPFRRNLPPIYENGFNTLVSWNSDKLYHGFRKSNPRSVFIKLVSTKTITSHFGYTAMMKQWDQFLAYGIEHTAPGLARQTYMKAAICNRTCKNLDPCFNVPIPPEDPRMQADKKSEIPCIEVERSSATCRSGQTSPIYRQLTNEYPYIDGSNIYGSSEVDALSLRDHGLLRFEVVSVAQKPYLPFEREICHGINPQWDGETIYQETRKIIGAMLQVITFEHWLPKALGPRLLSEGGIDPLLRGLFGAPMKLPTEQQLVNKELTHKLFSRVEEEKRLAGALVGPTIVCIIGDQFRRLKAGDRF</sequence>
<accession>A0A0N5AV44</accession>
<dbReference type="InterPro" id="IPR037120">
    <property type="entry name" value="Haem_peroxidase_sf_animal"/>
</dbReference>
<reference evidence="4" key="1">
    <citation type="submission" date="2017-02" db="UniProtKB">
        <authorList>
            <consortium name="WormBaseParasite"/>
        </authorList>
    </citation>
    <scope>IDENTIFICATION</scope>
</reference>
<dbReference type="InterPro" id="IPR010255">
    <property type="entry name" value="Haem_peroxidase_sf"/>
</dbReference>
<dbReference type="SUPFAM" id="SSF48113">
    <property type="entry name" value="Heme-dependent peroxidases"/>
    <property type="match status" value="1"/>
</dbReference>
<dbReference type="GO" id="GO:0005615">
    <property type="term" value="C:extracellular space"/>
    <property type="evidence" value="ECO:0007669"/>
    <property type="project" value="TreeGrafter"/>
</dbReference>
<keyword evidence="1" id="KW-0575">Peroxidase</keyword>
<dbReference type="GO" id="GO:0006979">
    <property type="term" value="P:response to oxidative stress"/>
    <property type="evidence" value="ECO:0007669"/>
    <property type="project" value="InterPro"/>
</dbReference>
<protein>
    <submittedName>
        <fullName evidence="4">YqaJ domain-containing protein</fullName>
    </submittedName>
</protein>
<proteinExistence type="predicted"/>
<dbReference type="Gene3D" id="1.10.640.10">
    <property type="entry name" value="Haem peroxidase domain superfamily, animal type"/>
    <property type="match status" value="3"/>
</dbReference>
<evidence type="ECO:0000313" key="4">
    <source>
        <dbReference type="WBParaSite" id="SMUV_0000874901-mRNA-1"/>
    </source>
</evidence>
<dbReference type="WBParaSite" id="SMUV_0000874901-mRNA-1">
    <property type="protein sequence ID" value="SMUV_0000874901-mRNA-1"/>
    <property type="gene ID" value="SMUV_0000874901"/>
</dbReference>
<dbReference type="STRING" id="451379.A0A0N5AV44"/>
<dbReference type="PRINTS" id="PR00457">
    <property type="entry name" value="ANPEROXIDASE"/>
</dbReference>
<evidence type="ECO:0000256" key="2">
    <source>
        <dbReference type="PIRSR" id="PIRSR619791-2"/>
    </source>
</evidence>
<keyword evidence="1" id="KW-0560">Oxidoreductase</keyword>
<dbReference type="InterPro" id="IPR019791">
    <property type="entry name" value="Haem_peroxidase_animal"/>
</dbReference>
<dbReference type="Pfam" id="PF03098">
    <property type="entry name" value="An_peroxidase"/>
    <property type="match status" value="3"/>
</dbReference>
<dbReference type="PANTHER" id="PTHR11475:SF58">
    <property type="entry name" value="PEROXIDASIN"/>
    <property type="match status" value="1"/>
</dbReference>
<dbReference type="PANTHER" id="PTHR11475">
    <property type="entry name" value="OXIDASE/PEROXIDASE"/>
    <property type="match status" value="1"/>
</dbReference>
<dbReference type="Proteomes" id="UP000046393">
    <property type="component" value="Unplaced"/>
</dbReference>
<dbReference type="GO" id="GO:0004601">
    <property type="term" value="F:peroxidase activity"/>
    <property type="evidence" value="ECO:0007669"/>
    <property type="project" value="UniProtKB-KW"/>
</dbReference>
<dbReference type="PROSITE" id="PS50292">
    <property type="entry name" value="PEROXIDASE_3"/>
    <property type="match status" value="1"/>
</dbReference>
<organism evidence="3 4">
    <name type="scientific">Syphacia muris</name>
    <dbReference type="NCBI Taxonomy" id="451379"/>
    <lineage>
        <taxon>Eukaryota</taxon>
        <taxon>Metazoa</taxon>
        <taxon>Ecdysozoa</taxon>
        <taxon>Nematoda</taxon>
        <taxon>Chromadorea</taxon>
        <taxon>Rhabditida</taxon>
        <taxon>Spirurina</taxon>
        <taxon>Oxyuridomorpha</taxon>
        <taxon>Oxyuroidea</taxon>
        <taxon>Oxyuridae</taxon>
        <taxon>Syphacia</taxon>
    </lineage>
</organism>
<keyword evidence="3" id="KW-1185">Reference proteome</keyword>
<name>A0A0N5AV44_9BILA</name>
<feature type="binding site" evidence="2">
    <location>
        <position position="15"/>
    </location>
    <ligand>
        <name>substrate</name>
    </ligand>
</feature>
<dbReference type="AlphaFoldDB" id="A0A0N5AV44"/>
<dbReference type="GO" id="GO:0020037">
    <property type="term" value="F:heme binding"/>
    <property type="evidence" value="ECO:0007669"/>
    <property type="project" value="InterPro"/>
</dbReference>